<feature type="signal peptide" evidence="1">
    <location>
        <begin position="1"/>
        <end position="19"/>
    </location>
</feature>
<evidence type="ECO:0000313" key="3">
    <source>
        <dbReference type="Proteomes" id="UP001283361"/>
    </source>
</evidence>
<protein>
    <recommendedName>
        <fullName evidence="4">Plethodontid modulating factor</fullName>
    </recommendedName>
</protein>
<organism evidence="2 3">
    <name type="scientific">Elysia crispata</name>
    <name type="common">lettuce slug</name>
    <dbReference type="NCBI Taxonomy" id="231223"/>
    <lineage>
        <taxon>Eukaryota</taxon>
        <taxon>Metazoa</taxon>
        <taxon>Spiralia</taxon>
        <taxon>Lophotrochozoa</taxon>
        <taxon>Mollusca</taxon>
        <taxon>Gastropoda</taxon>
        <taxon>Heterobranchia</taxon>
        <taxon>Euthyneura</taxon>
        <taxon>Panpulmonata</taxon>
        <taxon>Sacoglossa</taxon>
        <taxon>Placobranchoidea</taxon>
        <taxon>Plakobranchidae</taxon>
        <taxon>Elysia</taxon>
    </lineage>
</organism>
<gene>
    <name evidence="2" type="ORF">RRG08_027083</name>
</gene>
<keyword evidence="3" id="KW-1185">Reference proteome</keyword>
<dbReference type="EMBL" id="JAWDGP010007308">
    <property type="protein sequence ID" value="KAK3726353.1"/>
    <property type="molecule type" value="Genomic_DNA"/>
</dbReference>
<feature type="chain" id="PRO_5042187098" description="Plethodontid modulating factor" evidence="1">
    <location>
        <begin position="20"/>
        <end position="73"/>
    </location>
</feature>
<dbReference type="AlphaFoldDB" id="A0AAE1CPQ1"/>
<reference evidence="2" key="1">
    <citation type="journal article" date="2023" name="G3 (Bethesda)">
        <title>A reference genome for the long-term kleptoplast-retaining sea slug Elysia crispata morphotype clarki.</title>
        <authorList>
            <person name="Eastman K.E."/>
            <person name="Pendleton A.L."/>
            <person name="Shaikh M.A."/>
            <person name="Suttiyut T."/>
            <person name="Ogas R."/>
            <person name="Tomko P."/>
            <person name="Gavelis G."/>
            <person name="Widhalm J.R."/>
            <person name="Wisecaver J.H."/>
        </authorList>
    </citation>
    <scope>NUCLEOTIDE SEQUENCE</scope>
    <source>
        <strain evidence="2">ECLA1</strain>
    </source>
</reference>
<evidence type="ECO:0008006" key="4">
    <source>
        <dbReference type="Google" id="ProtNLM"/>
    </source>
</evidence>
<keyword evidence="1" id="KW-0732">Signal</keyword>
<proteinExistence type="predicted"/>
<evidence type="ECO:0000313" key="2">
    <source>
        <dbReference type="EMBL" id="KAK3726353.1"/>
    </source>
</evidence>
<evidence type="ECO:0000256" key="1">
    <source>
        <dbReference type="SAM" id="SignalP"/>
    </source>
</evidence>
<dbReference type="Proteomes" id="UP001283361">
    <property type="component" value="Unassembled WGS sequence"/>
</dbReference>
<sequence length="73" mass="8316">MKVLLMLVMLVSMTLCVQAADVKCSKSECSPGNTLKYSTGDGYVCCDPKEFDYFQVTYIPPRIWEAECYCRKN</sequence>
<accession>A0AAE1CPQ1</accession>
<name>A0AAE1CPQ1_9GAST</name>
<comment type="caution">
    <text evidence="2">The sequence shown here is derived from an EMBL/GenBank/DDBJ whole genome shotgun (WGS) entry which is preliminary data.</text>
</comment>